<evidence type="ECO:0000313" key="2">
    <source>
        <dbReference type="Proteomes" id="UP000838160"/>
    </source>
</evidence>
<keyword evidence="2" id="KW-1185">Reference proteome</keyword>
<gene>
    <name evidence="1" type="ORF">VHP8226_00496</name>
</gene>
<sequence>MTITELKQLYYQNQLIEAIIEPSSAEGGWIVEFRHCQGGFLMLTDTHGAECQYTDLDTASKSALAVGFSEVRIEAK</sequence>
<reference evidence="1" key="1">
    <citation type="submission" date="2021-12" db="EMBL/GenBank/DDBJ databases">
        <authorList>
            <person name="Rodrigo-Torres L."/>
            <person name="Arahal R. D."/>
            <person name="Lucena T."/>
        </authorList>
    </citation>
    <scope>NUCLEOTIDE SEQUENCE</scope>
    <source>
        <strain evidence="1">CECT 8226</strain>
    </source>
</reference>
<comment type="caution">
    <text evidence="1">The sequence shown here is derived from an EMBL/GenBank/DDBJ whole genome shotgun (WGS) entry which is preliminary data.</text>
</comment>
<name>A0ABN8DF91_9VIBR</name>
<organism evidence="1 2">
    <name type="scientific">Vibrio hippocampi</name>
    <dbReference type="NCBI Taxonomy" id="654686"/>
    <lineage>
        <taxon>Bacteria</taxon>
        <taxon>Pseudomonadati</taxon>
        <taxon>Pseudomonadota</taxon>
        <taxon>Gammaproteobacteria</taxon>
        <taxon>Vibrionales</taxon>
        <taxon>Vibrionaceae</taxon>
        <taxon>Vibrio</taxon>
    </lineage>
</organism>
<accession>A0ABN8DF91</accession>
<evidence type="ECO:0000313" key="1">
    <source>
        <dbReference type="EMBL" id="CAH0524647.1"/>
    </source>
</evidence>
<dbReference type="EMBL" id="CAKLCM010000001">
    <property type="protein sequence ID" value="CAH0524647.1"/>
    <property type="molecule type" value="Genomic_DNA"/>
</dbReference>
<dbReference type="RefSeq" id="WP_237483536.1">
    <property type="nucleotide sequence ID" value="NZ_CAKLCM010000001.1"/>
</dbReference>
<dbReference type="Proteomes" id="UP000838160">
    <property type="component" value="Unassembled WGS sequence"/>
</dbReference>
<evidence type="ECO:0008006" key="3">
    <source>
        <dbReference type="Google" id="ProtNLM"/>
    </source>
</evidence>
<protein>
    <recommendedName>
        <fullName evidence="3">Thymidylate kinase</fullName>
    </recommendedName>
</protein>
<proteinExistence type="predicted"/>